<evidence type="ECO:0000313" key="1">
    <source>
        <dbReference type="EMBL" id="MFC4673687.1"/>
    </source>
</evidence>
<dbReference type="Pfam" id="PF08002">
    <property type="entry name" value="DUF1697"/>
    <property type="match status" value="1"/>
</dbReference>
<proteinExistence type="predicted"/>
<accession>A0ABV9KUB2</accession>
<dbReference type="EMBL" id="JBHSGN010000062">
    <property type="protein sequence ID" value="MFC4673687.1"/>
    <property type="molecule type" value="Genomic_DNA"/>
</dbReference>
<reference evidence="2" key="1">
    <citation type="journal article" date="2019" name="Int. J. Syst. Evol. Microbiol.">
        <title>The Global Catalogue of Microorganisms (GCM) 10K type strain sequencing project: providing services to taxonomists for standard genome sequencing and annotation.</title>
        <authorList>
            <consortium name="The Broad Institute Genomics Platform"/>
            <consortium name="The Broad Institute Genome Sequencing Center for Infectious Disease"/>
            <person name="Wu L."/>
            <person name="Ma J."/>
        </authorList>
    </citation>
    <scope>NUCLEOTIDE SEQUENCE [LARGE SCALE GENOMIC DNA]</scope>
    <source>
        <strain evidence="2">CCUG 66188</strain>
    </source>
</reference>
<keyword evidence="2" id="KW-1185">Reference proteome</keyword>
<dbReference type="InterPro" id="IPR012545">
    <property type="entry name" value="DUF1697"/>
</dbReference>
<dbReference type="PANTHER" id="PTHR36439">
    <property type="entry name" value="BLL4334 PROTEIN"/>
    <property type="match status" value="1"/>
</dbReference>
<evidence type="ECO:0000313" key="2">
    <source>
        <dbReference type="Proteomes" id="UP001596023"/>
    </source>
</evidence>
<dbReference type="PIRSF" id="PIRSF008502">
    <property type="entry name" value="UCP008502"/>
    <property type="match status" value="1"/>
</dbReference>
<dbReference type="PANTHER" id="PTHR36439:SF1">
    <property type="entry name" value="DUF1697 DOMAIN-CONTAINING PROTEIN"/>
    <property type="match status" value="1"/>
</dbReference>
<sequence>MIYIALLRGINVGGKNIIKMAELKKVFENLGFQNVQSYIQSGNVLFISDKEEEQLRIEIETTIERTFGFPVAVILRTLSELETIIAGCPFTLKKIAGAMAASEGEVLYVSMFSRNPSSKDIGRLIKYDKEGDEYKIAGRDIYLLFCKSIRNSKLAGSIQKTDVPFTSRNFRTISKLAELGKTMK</sequence>
<protein>
    <submittedName>
        <fullName evidence="1">DUF1697 domain-containing protein</fullName>
    </submittedName>
</protein>
<dbReference type="SUPFAM" id="SSF160379">
    <property type="entry name" value="SP0830-like"/>
    <property type="match status" value="1"/>
</dbReference>
<dbReference type="Proteomes" id="UP001596023">
    <property type="component" value="Unassembled WGS sequence"/>
</dbReference>
<gene>
    <name evidence="1" type="ORF">ACFO6W_08280</name>
</gene>
<dbReference type="Gene3D" id="3.30.70.1280">
    <property type="entry name" value="SP0830-like domains"/>
    <property type="match status" value="1"/>
</dbReference>
<name>A0ABV9KUB2_9BACT</name>
<dbReference type="RefSeq" id="WP_379995207.1">
    <property type="nucleotide sequence ID" value="NZ_JBHSGN010000062.1"/>
</dbReference>
<comment type="caution">
    <text evidence="1">The sequence shown here is derived from an EMBL/GenBank/DDBJ whole genome shotgun (WGS) entry which is preliminary data.</text>
</comment>
<organism evidence="1 2">
    <name type="scientific">Dysgonomonas termitidis</name>
    <dbReference type="NCBI Taxonomy" id="1516126"/>
    <lineage>
        <taxon>Bacteria</taxon>
        <taxon>Pseudomonadati</taxon>
        <taxon>Bacteroidota</taxon>
        <taxon>Bacteroidia</taxon>
        <taxon>Bacteroidales</taxon>
        <taxon>Dysgonomonadaceae</taxon>
        <taxon>Dysgonomonas</taxon>
    </lineage>
</organism>